<keyword evidence="3" id="KW-0808">Transferase</keyword>
<dbReference type="STRING" id="460265.Mnod_7225"/>
<name>B8IKH9_METNO</name>
<dbReference type="OrthoDB" id="503443at2"/>
<keyword evidence="4" id="KW-1185">Reference proteome</keyword>
<feature type="domain" description="Glycosyl transferase family 28 C-terminal" evidence="2">
    <location>
        <begin position="211"/>
        <end position="350"/>
    </location>
</feature>
<proteinExistence type="predicted"/>
<dbReference type="RefSeq" id="WP_015933526.1">
    <property type="nucleotide sequence ID" value="NC_011894.1"/>
</dbReference>
<sequence length="671" mass="69784">MSRILIAVTHLLGAGHLTRAAALARAFAGAGHAVTLVSGGMPAALPRLDGIRLRQLPPVRIAGTAFTALLDPDGAPVGPDHLAARRAALLAALAEAEADAVITELFPFGRRVLAEEFEALVAAARAAAPRPLLLASVRDVLARPSRPDRIAATHARLSAYDAVLVHADPALLPLDASWPVDGAIRPLLRYTGYVDEAPAAVLPVPEIRAGIVVSGGSSAAGLPLQQAALGAARLVPEVSWRVLVGRAVPEADLAALRETAPGNVTVERARPDFRALLAGAALSVSQAGYNTVLDLLRSGCPALLVPFEAGHETEQRLRAETLAARGLARVLPEAELTAERLAEAVAALLAAPAGAPGLDRPPVALDGAARSVAIVEAMLAERTAALPSILPALDWSPLDEALARLAGAGRTLTLWWRDDDACAHTPALDRLLALSRRTGVPVALAAIPGRAAPSLAARLAAEDEIDCLVHGLIHENHAPAGKKAELGPHRPPALLEDEARRALALARARFGRPPLPVLVPPWNRIAPELPPALPGLGYRGFSAFGLRGPALPGLIQVNTHIDPVAWHAPGRGLVDPAVLLPRAAETIGQAAERDEPVGLLTHHLVQDAATWAFCAALLERLTRHPIVGIARAAALFAPKASPVSQTHVRVAGTPRDPPSAEDDPKGRKAPG</sequence>
<dbReference type="Proteomes" id="UP000008207">
    <property type="component" value="Chromosome"/>
</dbReference>
<dbReference type="Gene3D" id="3.40.50.2000">
    <property type="entry name" value="Glycogen Phosphorylase B"/>
    <property type="match status" value="1"/>
</dbReference>
<dbReference type="InterPro" id="IPR007235">
    <property type="entry name" value="Glyco_trans_28_C"/>
</dbReference>
<dbReference type="PANTHER" id="PTHR21015">
    <property type="entry name" value="UDP-N-ACETYLGLUCOSAMINE--N-ACETYLMURAMYL-(PENTAPEPTIDE) PYROPHOSPHORYL-UNDECAPRENOL N-ACETYLGLUCOSAMINE TRANSFERASE 1"/>
    <property type="match status" value="1"/>
</dbReference>
<dbReference type="AlphaFoldDB" id="B8IKH9"/>
<gene>
    <name evidence="3" type="ordered locus">Mnod_7225</name>
</gene>
<dbReference type="KEGG" id="mno:Mnod_7225"/>
<accession>B8IKH9</accession>
<dbReference type="PANTHER" id="PTHR21015:SF22">
    <property type="entry name" value="GLYCOSYLTRANSFERASE"/>
    <property type="match status" value="1"/>
</dbReference>
<protein>
    <submittedName>
        <fullName evidence="3">Glycosyltransferase 28 domain protein</fullName>
    </submittedName>
</protein>
<dbReference type="GO" id="GO:0005975">
    <property type="term" value="P:carbohydrate metabolic process"/>
    <property type="evidence" value="ECO:0007669"/>
    <property type="project" value="InterPro"/>
</dbReference>
<organism evidence="3 4">
    <name type="scientific">Methylobacterium nodulans (strain LMG 21967 / CNCM I-2342 / ORS 2060)</name>
    <dbReference type="NCBI Taxonomy" id="460265"/>
    <lineage>
        <taxon>Bacteria</taxon>
        <taxon>Pseudomonadati</taxon>
        <taxon>Pseudomonadota</taxon>
        <taxon>Alphaproteobacteria</taxon>
        <taxon>Hyphomicrobiales</taxon>
        <taxon>Methylobacteriaceae</taxon>
        <taxon>Methylobacterium</taxon>
    </lineage>
</organism>
<feature type="region of interest" description="Disordered" evidence="1">
    <location>
        <begin position="642"/>
        <end position="671"/>
    </location>
</feature>
<dbReference type="GO" id="GO:0016758">
    <property type="term" value="F:hexosyltransferase activity"/>
    <property type="evidence" value="ECO:0007669"/>
    <property type="project" value="InterPro"/>
</dbReference>
<dbReference type="InterPro" id="IPR011330">
    <property type="entry name" value="Glyco_hydro/deAcase_b/a-brl"/>
</dbReference>
<evidence type="ECO:0000313" key="3">
    <source>
        <dbReference type="EMBL" id="ACL61964.1"/>
    </source>
</evidence>
<dbReference type="SUPFAM" id="SSF88713">
    <property type="entry name" value="Glycoside hydrolase/deacetylase"/>
    <property type="match status" value="1"/>
</dbReference>
<dbReference type="EMBL" id="CP001349">
    <property type="protein sequence ID" value="ACL61964.1"/>
    <property type="molecule type" value="Genomic_DNA"/>
</dbReference>
<dbReference type="eggNOG" id="COG4671">
    <property type="taxonomic scope" value="Bacteria"/>
</dbReference>
<dbReference type="Pfam" id="PF04101">
    <property type="entry name" value="Glyco_tran_28_C"/>
    <property type="match status" value="1"/>
</dbReference>
<evidence type="ECO:0000256" key="1">
    <source>
        <dbReference type="SAM" id="MobiDB-lite"/>
    </source>
</evidence>
<dbReference type="SUPFAM" id="SSF53756">
    <property type="entry name" value="UDP-Glycosyltransferase/glycogen phosphorylase"/>
    <property type="match status" value="1"/>
</dbReference>
<reference evidence="3 4" key="1">
    <citation type="submission" date="2009-01" db="EMBL/GenBank/DDBJ databases">
        <title>Complete sequence of chromosome of Methylobacterium nodulans ORS 2060.</title>
        <authorList>
            <consortium name="US DOE Joint Genome Institute"/>
            <person name="Lucas S."/>
            <person name="Copeland A."/>
            <person name="Lapidus A."/>
            <person name="Glavina del Rio T."/>
            <person name="Dalin E."/>
            <person name="Tice H."/>
            <person name="Bruce D."/>
            <person name="Goodwin L."/>
            <person name="Pitluck S."/>
            <person name="Sims D."/>
            <person name="Brettin T."/>
            <person name="Detter J.C."/>
            <person name="Han C."/>
            <person name="Larimer F."/>
            <person name="Land M."/>
            <person name="Hauser L."/>
            <person name="Kyrpides N."/>
            <person name="Ivanova N."/>
            <person name="Marx C.J."/>
            <person name="Richardson P."/>
        </authorList>
    </citation>
    <scope>NUCLEOTIDE SEQUENCE [LARGE SCALE GENOMIC DNA]</scope>
    <source>
        <strain evidence="4">LMG 21967 / CNCM I-2342 / ORS 2060</strain>
    </source>
</reference>
<dbReference type="CAZy" id="GT1">
    <property type="family name" value="Glycosyltransferase Family 1"/>
</dbReference>
<evidence type="ECO:0000313" key="4">
    <source>
        <dbReference type="Proteomes" id="UP000008207"/>
    </source>
</evidence>
<feature type="compositionally biased region" description="Basic and acidic residues" evidence="1">
    <location>
        <begin position="662"/>
        <end position="671"/>
    </location>
</feature>
<evidence type="ECO:0000259" key="2">
    <source>
        <dbReference type="Pfam" id="PF04101"/>
    </source>
</evidence>
<dbReference type="HOGENOM" id="CLU_421398_0_0_5"/>